<dbReference type="InterPro" id="IPR001844">
    <property type="entry name" value="Cpn60/GroEL"/>
</dbReference>
<keyword evidence="2" id="KW-0143">Chaperone</keyword>
<dbReference type="InterPro" id="IPR002423">
    <property type="entry name" value="Cpn60/GroEL/TCP-1"/>
</dbReference>
<protein>
    <submittedName>
        <fullName evidence="3">Uncharacterized protein</fullName>
    </submittedName>
</protein>
<organism evidence="3 4">
    <name type="scientific">Triticum turgidum subsp. durum</name>
    <name type="common">Durum wheat</name>
    <name type="synonym">Triticum durum</name>
    <dbReference type="NCBI Taxonomy" id="4567"/>
    <lineage>
        <taxon>Eukaryota</taxon>
        <taxon>Viridiplantae</taxon>
        <taxon>Streptophyta</taxon>
        <taxon>Embryophyta</taxon>
        <taxon>Tracheophyta</taxon>
        <taxon>Spermatophyta</taxon>
        <taxon>Magnoliopsida</taxon>
        <taxon>Liliopsida</taxon>
        <taxon>Poales</taxon>
        <taxon>Poaceae</taxon>
        <taxon>BOP clade</taxon>
        <taxon>Pooideae</taxon>
        <taxon>Triticodae</taxon>
        <taxon>Triticeae</taxon>
        <taxon>Triticinae</taxon>
        <taxon>Triticum</taxon>
    </lineage>
</organism>
<dbReference type="SUPFAM" id="SSF48592">
    <property type="entry name" value="GroEL equatorial domain-like"/>
    <property type="match status" value="1"/>
</dbReference>
<dbReference type="InterPro" id="IPR027413">
    <property type="entry name" value="GROEL-like_equatorial_sf"/>
</dbReference>
<dbReference type="GO" id="GO:0005524">
    <property type="term" value="F:ATP binding"/>
    <property type="evidence" value="ECO:0007669"/>
    <property type="project" value="InterPro"/>
</dbReference>
<dbReference type="EMBL" id="LT934119">
    <property type="protein sequence ID" value="VAI21236.1"/>
    <property type="molecule type" value="Genomic_DNA"/>
</dbReference>
<dbReference type="AlphaFoldDB" id="A0A9R0TZA6"/>
<keyword evidence="4" id="KW-1185">Reference proteome</keyword>
<dbReference type="Pfam" id="PF00118">
    <property type="entry name" value="Cpn60_TCP1"/>
    <property type="match status" value="1"/>
</dbReference>
<evidence type="ECO:0000256" key="2">
    <source>
        <dbReference type="ARBA" id="ARBA00023186"/>
    </source>
</evidence>
<dbReference type="GO" id="GO:0042026">
    <property type="term" value="P:protein refolding"/>
    <property type="evidence" value="ECO:0007669"/>
    <property type="project" value="InterPro"/>
</dbReference>
<dbReference type="GO" id="GO:0140662">
    <property type="term" value="F:ATP-dependent protein folding chaperone"/>
    <property type="evidence" value="ECO:0007669"/>
    <property type="project" value="InterPro"/>
</dbReference>
<evidence type="ECO:0000313" key="4">
    <source>
        <dbReference type="Proteomes" id="UP000324705"/>
    </source>
</evidence>
<dbReference type="Gene3D" id="1.10.560.10">
    <property type="entry name" value="GroEL-like equatorial domain"/>
    <property type="match status" value="1"/>
</dbReference>
<dbReference type="PANTHER" id="PTHR45633">
    <property type="entry name" value="60 KDA HEAT SHOCK PROTEIN, MITOCHONDRIAL"/>
    <property type="match status" value="1"/>
</dbReference>
<evidence type="ECO:0000313" key="3">
    <source>
        <dbReference type="EMBL" id="VAI21236.1"/>
    </source>
</evidence>
<evidence type="ECO:0000256" key="1">
    <source>
        <dbReference type="ARBA" id="ARBA00006607"/>
    </source>
</evidence>
<name>A0A9R0TZA6_TRITD</name>
<gene>
    <name evidence="3" type="ORF">TRITD_5Av1G196200</name>
</gene>
<dbReference type="Gramene" id="TRITD5Av1G196200.5">
    <property type="protein sequence ID" value="TRITD5Av1G196200.5"/>
    <property type="gene ID" value="TRITD5Av1G196200"/>
</dbReference>
<proteinExistence type="inferred from homology"/>
<reference evidence="3 4" key="1">
    <citation type="submission" date="2017-09" db="EMBL/GenBank/DDBJ databases">
        <authorList>
            <consortium name="International Durum Wheat Genome Sequencing Consortium (IDWGSC)"/>
            <person name="Milanesi L."/>
        </authorList>
    </citation>
    <scope>NUCLEOTIDE SEQUENCE [LARGE SCALE GENOMIC DNA]</scope>
    <source>
        <strain evidence="4">cv. Svevo</strain>
    </source>
</reference>
<comment type="similarity">
    <text evidence="1">Belongs to the chaperonin (HSP60) family.</text>
</comment>
<dbReference type="Proteomes" id="UP000324705">
    <property type="component" value="Chromosome 5A"/>
</dbReference>
<accession>A0A9R0TZA6</accession>
<sequence length="103" mass="11287">MLLQEIASKTNSTVGDGTTTAIILAREIISLGLLAVANGANPVALRKGIDKAVHELLEILKTKSIPVSTKEDIKGNLRLLGSPKSWMEKHQRIRMEKQLLDFV</sequence>